<keyword evidence="6" id="KW-0862">Zinc</keyword>
<reference evidence="11" key="1">
    <citation type="journal article" date="2013" name="Genome Biol.">
        <title>Draft genome of the mountain pine beetle, Dendroctonus ponderosae Hopkins, a major forest pest.</title>
        <authorList>
            <person name="Keeling C.I."/>
            <person name="Yuen M.M."/>
            <person name="Liao N.Y."/>
            <person name="Docking T.R."/>
            <person name="Chan S.K."/>
            <person name="Taylor G.A."/>
            <person name="Palmquist D.L."/>
            <person name="Jackman S.D."/>
            <person name="Nguyen A."/>
            <person name="Li M."/>
            <person name="Henderson H."/>
            <person name="Janes J.K."/>
            <person name="Zhao Y."/>
            <person name="Pandoh P."/>
            <person name="Moore R."/>
            <person name="Sperling F.A."/>
            <person name="Huber D.P."/>
            <person name="Birol I."/>
            <person name="Jones S.J."/>
            <person name="Bohlmann J."/>
        </authorList>
    </citation>
    <scope>NUCLEOTIDE SEQUENCE</scope>
</reference>
<dbReference type="FunFam" id="3.30.160.60:FF:000624">
    <property type="entry name" value="zinc finger protein 697"/>
    <property type="match status" value="1"/>
</dbReference>
<evidence type="ECO:0000256" key="3">
    <source>
        <dbReference type="ARBA" id="ARBA00022723"/>
    </source>
</evidence>
<dbReference type="FunFam" id="3.30.160.60:FF:000557">
    <property type="entry name" value="zinc finger and SCAN domain-containing protein 29"/>
    <property type="match status" value="1"/>
</dbReference>
<dbReference type="PROSITE" id="PS00028">
    <property type="entry name" value="ZINC_FINGER_C2H2_1"/>
    <property type="match status" value="11"/>
</dbReference>
<dbReference type="InterPro" id="IPR012934">
    <property type="entry name" value="Znf_AD"/>
</dbReference>
<dbReference type="Pfam" id="PF07776">
    <property type="entry name" value="zf-AD"/>
    <property type="match status" value="1"/>
</dbReference>
<keyword evidence="5" id="KW-0863">Zinc-finger</keyword>
<dbReference type="GO" id="GO:0006355">
    <property type="term" value="P:regulation of DNA-templated transcription"/>
    <property type="evidence" value="ECO:0007669"/>
    <property type="project" value="UniProtKB-ARBA"/>
</dbReference>
<dbReference type="PROSITE" id="PS50157">
    <property type="entry name" value="ZINC_FINGER_C2H2_2"/>
    <property type="match status" value="11"/>
</dbReference>
<evidence type="ECO:0000256" key="4">
    <source>
        <dbReference type="ARBA" id="ARBA00022737"/>
    </source>
</evidence>
<evidence type="ECO:0000256" key="5">
    <source>
        <dbReference type="ARBA" id="ARBA00022771"/>
    </source>
</evidence>
<evidence type="ECO:0000256" key="1">
    <source>
        <dbReference type="ARBA" id="ARBA00004123"/>
    </source>
</evidence>
<accession>N6TL40</accession>
<dbReference type="GO" id="GO:0030674">
    <property type="term" value="F:protein-macromolecule adaptor activity"/>
    <property type="evidence" value="ECO:0007669"/>
    <property type="project" value="UniProtKB-ARBA"/>
</dbReference>
<dbReference type="Pfam" id="PF00096">
    <property type="entry name" value="zf-C2H2"/>
    <property type="match status" value="7"/>
</dbReference>
<keyword evidence="3" id="KW-0479">Metal-binding</keyword>
<dbReference type="Gene3D" id="3.30.160.60">
    <property type="entry name" value="Classic Zinc Finger"/>
    <property type="match status" value="10"/>
</dbReference>
<dbReference type="SUPFAM" id="SSF57667">
    <property type="entry name" value="beta-beta-alpha zinc fingers"/>
    <property type="match status" value="6"/>
</dbReference>
<dbReference type="SMART" id="SM00868">
    <property type="entry name" value="zf-AD"/>
    <property type="match status" value="1"/>
</dbReference>
<dbReference type="InterPro" id="IPR013087">
    <property type="entry name" value="Znf_C2H2_type"/>
</dbReference>
<dbReference type="FunFam" id="3.30.160.60:FF:000446">
    <property type="entry name" value="Zinc finger protein"/>
    <property type="match status" value="1"/>
</dbReference>
<feature type="non-terminal residue" evidence="11">
    <location>
        <position position="1"/>
    </location>
</feature>
<dbReference type="Gene3D" id="3.40.1800.20">
    <property type="match status" value="1"/>
</dbReference>
<evidence type="ECO:0000256" key="8">
    <source>
        <dbReference type="ARBA" id="ARBA00023125"/>
    </source>
</evidence>
<dbReference type="GO" id="GO:0005634">
    <property type="term" value="C:nucleus"/>
    <property type="evidence" value="ECO:0007669"/>
    <property type="project" value="UniProtKB-SubCell"/>
</dbReference>
<dbReference type="FunFam" id="3.30.160.60:FF:002343">
    <property type="entry name" value="Zinc finger protein 33A"/>
    <property type="match status" value="1"/>
</dbReference>
<dbReference type="PANTHER" id="PTHR24379:SF121">
    <property type="entry name" value="C2H2-TYPE DOMAIN-CONTAINING PROTEIN"/>
    <property type="match status" value="1"/>
</dbReference>
<protein>
    <submittedName>
        <fullName evidence="11">Uncharacterized protein</fullName>
    </submittedName>
</protein>
<dbReference type="AlphaFoldDB" id="N6TL40"/>
<gene>
    <name evidence="11" type="ORF">YQE_04845</name>
</gene>
<dbReference type="FunFam" id="3.30.160.60:FF:000072">
    <property type="entry name" value="zinc finger protein 143 isoform X1"/>
    <property type="match status" value="1"/>
</dbReference>
<sequence>MEPIEVKPELVQIDLNKLCRSCLTESSELQSIFLSDNSTGTALLIADMLMDFTNVQITRGDGLPDCICLQCSMQLSRSYSFKQLCLTSDSSLRQYLGKPPPGKLQPKNANTMPTKEYPNAVLEIDMETSSSESDEDEFKDQSFMFGSCSSDVPVNEKAVAQQQLLKLARSQKGKNRKKKLKKVVQNGQVAKKRYVSTCNVCRKKFLNMKAFRKHLRTHIKDRPFKCKQCSRSFTEEIYLNNHMRSHLPEEQKPHECSICSKRFMHASMLQKHFLRHTNERPFVCKICNKGCFAGNSLIKHMKIHEKKEGDPGLLKHICDYCRTEFPSSEALSLHIKQHTGTKPFVCNICSKCFPQRFNLELHLRTHTGERPFSCEVCKKGYVSKASLKIHMRTHTNERPFACEFCGKAFRQSGDLTSHKRLHGTGKPIECEVCNKRFTTVMKLKYHMRNHTGERPYVCSICERGFTVNTILLRHMRVHSGERPYVCVTCGKAFSQTSTLNNHMKVHANSVKAEQEKDLKYAVQNKCIQNLQLGQQQQQQEVVQSQQQMVMDHSNRLQEEYNVSGTTAEFLATTQELKYDLCTFRCRNLYGIYNILV</sequence>
<dbReference type="PROSITE" id="PS51915">
    <property type="entry name" value="ZAD"/>
    <property type="match status" value="1"/>
</dbReference>
<evidence type="ECO:0000256" key="7">
    <source>
        <dbReference type="ARBA" id="ARBA00023015"/>
    </source>
</evidence>
<name>N6TL40_DENPD</name>
<dbReference type="FunFam" id="3.30.160.60:FF:002493">
    <property type="entry name" value="Zinc finger protein"/>
    <property type="match status" value="1"/>
</dbReference>
<keyword evidence="8" id="KW-0238">DNA-binding</keyword>
<comment type="subcellular location">
    <subcellularLocation>
        <location evidence="1">Nucleus</location>
    </subcellularLocation>
</comment>
<keyword evidence="4" id="KW-0677">Repeat</keyword>
<comment type="similarity">
    <text evidence="2">Belongs to the krueppel C2H2-type zinc-finger protein family.</text>
</comment>
<evidence type="ECO:0000313" key="11">
    <source>
        <dbReference type="EMBL" id="ENN78673.1"/>
    </source>
</evidence>
<dbReference type="GO" id="GO:0008270">
    <property type="term" value="F:zinc ion binding"/>
    <property type="evidence" value="ECO:0007669"/>
    <property type="project" value="UniProtKB-UniRule"/>
</dbReference>
<dbReference type="PANTHER" id="PTHR24379">
    <property type="entry name" value="KRAB AND ZINC FINGER DOMAIN-CONTAINING"/>
    <property type="match status" value="1"/>
</dbReference>
<keyword evidence="9" id="KW-0804">Transcription</keyword>
<dbReference type="HOGENOM" id="CLU_002678_94_1_1"/>
<evidence type="ECO:0000256" key="6">
    <source>
        <dbReference type="ARBA" id="ARBA00022833"/>
    </source>
</evidence>
<evidence type="ECO:0000256" key="10">
    <source>
        <dbReference type="ARBA" id="ARBA00023242"/>
    </source>
</evidence>
<dbReference type="OrthoDB" id="9439903at2759"/>
<dbReference type="GO" id="GO:0003677">
    <property type="term" value="F:DNA binding"/>
    <property type="evidence" value="ECO:0007669"/>
    <property type="project" value="UniProtKB-KW"/>
</dbReference>
<keyword evidence="7" id="KW-0805">Transcription regulation</keyword>
<proteinExistence type="inferred from homology"/>
<dbReference type="FunFam" id="3.30.160.60:FF:000688">
    <property type="entry name" value="zinc finger protein 197 isoform X1"/>
    <property type="match status" value="1"/>
</dbReference>
<dbReference type="SMART" id="SM00355">
    <property type="entry name" value="ZnF_C2H2"/>
    <property type="match status" value="11"/>
</dbReference>
<dbReference type="InterPro" id="IPR036236">
    <property type="entry name" value="Znf_C2H2_sf"/>
</dbReference>
<organism evidence="11">
    <name type="scientific">Dendroctonus ponderosae</name>
    <name type="common">Mountain pine beetle</name>
    <dbReference type="NCBI Taxonomy" id="77166"/>
    <lineage>
        <taxon>Eukaryota</taxon>
        <taxon>Metazoa</taxon>
        <taxon>Ecdysozoa</taxon>
        <taxon>Arthropoda</taxon>
        <taxon>Hexapoda</taxon>
        <taxon>Insecta</taxon>
        <taxon>Pterygota</taxon>
        <taxon>Neoptera</taxon>
        <taxon>Endopterygota</taxon>
        <taxon>Coleoptera</taxon>
        <taxon>Polyphaga</taxon>
        <taxon>Cucujiformia</taxon>
        <taxon>Curculionidae</taxon>
        <taxon>Scolytinae</taxon>
        <taxon>Dendroctonus</taxon>
    </lineage>
</organism>
<dbReference type="EMBL" id="KB740848">
    <property type="protein sequence ID" value="ENN78673.1"/>
    <property type="molecule type" value="Genomic_DNA"/>
</dbReference>
<dbReference type="SUPFAM" id="SSF57716">
    <property type="entry name" value="Glucocorticoid receptor-like (DNA-binding domain)"/>
    <property type="match status" value="1"/>
</dbReference>
<evidence type="ECO:0000256" key="2">
    <source>
        <dbReference type="ARBA" id="ARBA00006991"/>
    </source>
</evidence>
<keyword evidence="10" id="KW-0539">Nucleus</keyword>
<dbReference type="FunFam" id="3.30.160.60:FF:001156">
    <property type="entry name" value="Zinc finger protein 407"/>
    <property type="match status" value="1"/>
</dbReference>
<evidence type="ECO:0000256" key="9">
    <source>
        <dbReference type="ARBA" id="ARBA00023163"/>
    </source>
</evidence>
<dbReference type="OMA" id="RMYYNKP"/>